<reference evidence="12" key="1">
    <citation type="journal article" date="2002" name="Science">
        <title>The draft genome of Ciona intestinalis: insights into chordate and vertebrate origins.</title>
        <authorList>
            <person name="Dehal P."/>
            <person name="Satou Y."/>
            <person name="Campbell R.K."/>
            <person name="Chapman J."/>
            <person name="Degnan B."/>
            <person name="De Tomaso A."/>
            <person name="Davidson B."/>
            <person name="Di Gregorio A."/>
            <person name="Gelpke M."/>
            <person name="Goodstein D.M."/>
            <person name="Harafuji N."/>
            <person name="Hastings K.E."/>
            <person name="Ho I."/>
            <person name="Hotta K."/>
            <person name="Huang W."/>
            <person name="Kawashima T."/>
            <person name="Lemaire P."/>
            <person name="Martinez D."/>
            <person name="Meinertzhagen I.A."/>
            <person name="Necula S."/>
            <person name="Nonaka M."/>
            <person name="Putnam N."/>
            <person name="Rash S."/>
            <person name="Saiga H."/>
            <person name="Satake M."/>
            <person name="Terry A."/>
            <person name="Yamada L."/>
            <person name="Wang H.G."/>
            <person name="Awazu S."/>
            <person name="Azumi K."/>
            <person name="Boore J."/>
            <person name="Branno M."/>
            <person name="Chin-Bow S."/>
            <person name="DeSantis R."/>
            <person name="Doyle S."/>
            <person name="Francino P."/>
            <person name="Keys D.N."/>
            <person name="Haga S."/>
            <person name="Hayashi H."/>
            <person name="Hino K."/>
            <person name="Imai K.S."/>
            <person name="Inaba K."/>
            <person name="Kano S."/>
            <person name="Kobayashi K."/>
            <person name="Kobayashi M."/>
            <person name="Lee B.I."/>
            <person name="Makabe K.W."/>
            <person name="Manohar C."/>
            <person name="Matassi G."/>
            <person name="Medina M."/>
            <person name="Mochizuki Y."/>
            <person name="Mount S."/>
            <person name="Morishita T."/>
            <person name="Miura S."/>
            <person name="Nakayama A."/>
            <person name="Nishizaka S."/>
            <person name="Nomoto H."/>
            <person name="Ohta F."/>
            <person name="Oishi K."/>
            <person name="Rigoutsos I."/>
            <person name="Sano M."/>
            <person name="Sasaki A."/>
            <person name="Sasakura Y."/>
            <person name="Shoguchi E."/>
            <person name="Shin-i T."/>
            <person name="Spagnuolo A."/>
            <person name="Stainier D."/>
            <person name="Suzuki M.M."/>
            <person name="Tassy O."/>
            <person name="Takatori N."/>
            <person name="Tokuoka M."/>
            <person name="Yagi K."/>
            <person name="Yoshizaki F."/>
            <person name="Wada S."/>
            <person name="Zhang C."/>
            <person name="Hyatt P.D."/>
            <person name="Larimer F."/>
            <person name="Detter C."/>
            <person name="Doggett N."/>
            <person name="Glavina T."/>
            <person name="Hawkins T."/>
            <person name="Richardson P."/>
            <person name="Lucas S."/>
            <person name="Kohara Y."/>
            <person name="Levine M."/>
            <person name="Satoh N."/>
            <person name="Rokhsar D.S."/>
        </authorList>
    </citation>
    <scope>NUCLEOTIDE SEQUENCE [LARGE SCALE GENOMIC DNA]</scope>
</reference>
<dbReference type="PANTHER" id="PTHR15336:SF0">
    <property type="entry name" value="CYTOCHROME B-C1 COMPLEX SUBUNIT 6, MITOCHONDRIAL"/>
    <property type="match status" value="1"/>
</dbReference>
<keyword evidence="12" id="KW-1185">Reference proteome</keyword>
<organism evidence="11 12">
    <name type="scientific">Ciona intestinalis</name>
    <name type="common">Transparent sea squirt</name>
    <name type="synonym">Ascidia intestinalis</name>
    <dbReference type="NCBI Taxonomy" id="7719"/>
    <lineage>
        <taxon>Eukaryota</taxon>
        <taxon>Metazoa</taxon>
        <taxon>Chordata</taxon>
        <taxon>Tunicata</taxon>
        <taxon>Ascidiacea</taxon>
        <taxon>Phlebobranchia</taxon>
        <taxon>Cionidae</taxon>
        <taxon>Ciona</taxon>
    </lineage>
</organism>
<dbReference type="GO" id="GO:0005743">
    <property type="term" value="C:mitochondrial inner membrane"/>
    <property type="evidence" value="ECO:0007669"/>
    <property type="project" value="UniProtKB-SubCell"/>
</dbReference>
<keyword evidence="5" id="KW-0999">Mitochondrion inner membrane</keyword>
<keyword evidence="6" id="KW-0249">Electron transport</keyword>
<dbReference type="InterPro" id="IPR023184">
    <property type="entry name" value="Ubol_cytC_Rdtase_hinge_dom"/>
</dbReference>
<dbReference type="InterPro" id="IPR036811">
    <property type="entry name" value="Ubol_cytC_Rdtase_hinge_dom_sf"/>
</dbReference>
<dbReference type="EMBL" id="EAAA01002682">
    <property type="status" value="NOT_ANNOTATED_CDS"/>
    <property type="molecule type" value="Genomic_DNA"/>
</dbReference>
<evidence type="ECO:0000256" key="3">
    <source>
        <dbReference type="ARBA" id="ARBA00022448"/>
    </source>
</evidence>
<accession>H2XVV1</accession>
<dbReference type="AlphaFoldDB" id="H2XVV1"/>
<accession>A0A1W2WF27</accession>
<dbReference type="Gene3D" id="1.10.287.20">
    <property type="entry name" value="Ubiquinol-cytochrome C reductase hinge domain"/>
    <property type="match status" value="1"/>
</dbReference>
<dbReference type="RefSeq" id="XP_002130060.1">
    <property type="nucleotide sequence ID" value="XM_002130024.5"/>
</dbReference>
<sequence>MTIEEKNMLYGEEPEEEEEEAEEEEDDDDDDDEEDEEDLVDPMDAVRETCGGAPACKNYREELDVCTERVSSRSNTEEHCTQELFDFLHCSDKCVSQTLFKQLK</sequence>
<dbReference type="Pfam" id="PF02320">
    <property type="entry name" value="UCR_hinge"/>
    <property type="match status" value="1"/>
</dbReference>
<reference evidence="11" key="2">
    <citation type="journal article" date="2008" name="Genome Biol.">
        <title>Improved genome assembly and evidence-based global gene model set for the chordate Ciona intestinalis: new insight into intron and operon populations.</title>
        <authorList>
            <person name="Satou Y."/>
            <person name="Mineta K."/>
            <person name="Ogasawara M."/>
            <person name="Sasakura Y."/>
            <person name="Shoguchi E."/>
            <person name="Ueno K."/>
            <person name="Yamada L."/>
            <person name="Matsumoto J."/>
            <person name="Wasserscheid J."/>
            <person name="Dewar K."/>
            <person name="Wiley G.B."/>
            <person name="Macmil S.L."/>
            <person name="Roe B.A."/>
            <person name="Zeller R.W."/>
            <person name="Hastings K.E."/>
            <person name="Lemaire P."/>
            <person name="Lindquist E."/>
            <person name="Endo T."/>
            <person name="Hotta K."/>
            <person name="Inaba K."/>
        </authorList>
    </citation>
    <scope>NUCLEOTIDE SEQUENCE [LARGE SCALE GENOMIC DNA]</scope>
    <source>
        <strain evidence="11">wild type</strain>
    </source>
</reference>
<feature type="region of interest" description="Disordered" evidence="9">
    <location>
        <begin position="1"/>
        <end position="47"/>
    </location>
</feature>
<comment type="subcellular location">
    <subcellularLocation>
        <location evidence="1">Mitochondrion inner membrane</location>
        <topology evidence="1">Peripheral membrane protein</topology>
        <orientation evidence="1">Intermembrane side</orientation>
    </subcellularLocation>
</comment>
<feature type="domain" description="Ubiquinol-cytochrome C reductase hinge" evidence="10">
    <location>
        <begin position="41"/>
        <end position="104"/>
    </location>
</feature>
<dbReference type="GO" id="GO:0006122">
    <property type="term" value="P:mitochondrial electron transport, ubiquinol to cytochrome c"/>
    <property type="evidence" value="ECO:0000318"/>
    <property type="project" value="GO_Central"/>
</dbReference>
<dbReference type="Proteomes" id="UP000008144">
    <property type="component" value="Chromosome 8"/>
</dbReference>
<evidence type="ECO:0000256" key="9">
    <source>
        <dbReference type="SAM" id="MobiDB-lite"/>
    </source>
</evidence>
<dbReference type="SUPFAM" id="SSF81531">
    <property type="entry name" value="Non-heme 11 kDa protein of cytochrome bc1 complex (Ubiquinol-cytochrome c reductase)"/>
    <property type="match status" value="1"/>
</dbReference>
<keyword evidence="8" id="KW-0472">Membrane</keyword>
<dbReference type="PANTHER" id="PTHR15336">
    <property type="entry name" value="UBIQUINOL-CYTOCHROME C REDUCTASE COMPLEX 7.8 KDA PROTEIN"/>
    <property type="match status" value="1"/>
</dbReference>
<dbReference type="GeneID" id="100187030"/>
<feature type="compositionally biased region" description="Acidic residues" evidence="9">
    <location>
        <begin position="12"/>
        <end position="41"/>
    </location>
</feature>
<name>H2XVV1_CIOIN</name>
<dbReference type="GO" id="GO:0045275">
    <property type="term" value="C:respiratory chain complex III"/>
    <property type="evidence" value="ECO:0000318"/>
    <property type="project" value="GO_Central"/>
</dbReference>
<keyword evidence="3" id="KW-0813">Transport</keyword>
<dbReference type="HOGENOM" id="CLU_115913_3_0_1"/>
<proteinExistence type="inferred from homology"/>
<evidence type="ECO:0000256" key="7">
    <source>
        <dbReference type="ARBA" id="ARBA00023128"/>
    </source>
</evidence>
<gene>
    <name evidence="11" type="primary">LOC100187030</name>
</gene>
<evidence type="ECO:0000313" key="12">
    <source>
        <dbReference type="Proteomes" id="UP000008144"/>
    </source>
</evidence>
<dbReference type="KEGG" id="cin:100187030"/>
<dbReference type="InterPro" id="IPR003422">
    <property type="entry name" value="Cyt_b-c1_6"/>
</dbReference>
<comment type="similarity">
    <text evidence="2">Belongs to the UQCRH/QCR6 family.</text>
</comment>
<evidence type="ECO:0000256" key="6">
    <source>
        <dbReference type="ARBA" id="ARBA00022982"/>
    </source>
</evidence>
<dbReference type="InParanoid" id="H2XVV1"/>
<dbReference type="STRING" id="7719.ENSCINP00000033785"/>
<evidence type="ECO:0000256" key="1">
    <source>
        <dbReference type="ARBA" id="ARBA00004137"/>
    </source>
</evidence>
<reference evidence="11" key="4">
    <citation type="submission" date="2025-09" db="UniProtKB">
        <authorList>
            <consortium name="Ensembl"/>
        </authorList>
    </citation>
    <scope>IDENTIFICATION</scope>
</reference>
<evidence type="ECO:0000256" key="2">
    <source>
        <dbReference type="ARBA" id="ARBA00006498"/>
    </source>
</evidence>
<evidence type="ECO:0000256" key="5">
    <source>
        <dbReference type="ARBA" id="ARBA00022792"/>
    </source>
</evidence>
<keyword evidence="4" id="KW-0679">Respiratory chain</keyword>
<evidence type="ECO:0000259" key="10">
    <source>
        <dbReference type="Pfam" id="PF02320"/>
    </source>
</evidence>
<dbReference type="Ensembl" id="ENSCINT00000035263.1">
    <property type="protein sequence ID" value="ENSCINP00000033785.1"/>
    <property type="gene ID" value="ENSCING00000024265.1"/>
</dbReference>
<dbReference type="FunFam" id="1.10.287.20:FF:000005">
    <property type="entry name" value="Cytochrome b-c1 complex subunit 6"/>
    <property type="match status" value="1"/>
</dbReference>
<evidence type="ECO:0000256" key="4">
    <source>
        <dbReference type="ARBA" id="ARBA00022660"/>
    </source>
</evidence>
<evidence type="ECO:0000313" key="11">
    <source>
        <dbReference type="Ensembl" id="ENSCINP00000033785.1"/>
    </source>
</evidence>
<reference evidence="11" key="3">
    <citation type="submission" date="2025-08" db="UniProtKB">
        <authorList>
            <consortium name="Ensembl"/>
        </authorList>
    </citation>
    <scope>IDENTIFICATION</scope>
</reference>
<dbReference type="OMA" id="RCADHVT"/>
<dbReference type="FunCoup" id="H2XVV1">
    <property type="interactions" value="131"/>
</dbReference>
<protein>
    <submittedName>
        <fullName evidence="11">Cytochrome b-c1 complex subunit 6, mitochondrial-like</fullName>
    </submittedName>
</protein>
<dbReference type="GeneTree" id="ENSGT00390000003860"/>
<keyword evidence="7" id="KW-0496">Mitochondrion</keyword>
<evidence type="ECO:0000256" key="8">
    <source>
        <dbReference type="ARBA" id="ARBA00023136"/>
    </source>
</evidence>
<dbReference type="OrthoDB" id="405848at2759"/>